<keyword evidence="1" id="KW-0472">Membrane</keyword>
<dbReference type="Pfam" id="PF21742">
    <property type="entry name" value="DUF6868"/>
    <property type="match status" value="1"/>
</dbReference>
<evidence type="ECO:0000313" key="4">
    <source>
        <dbReference type="Proteomes" id="UP001139028"/>
    </source>
</evidence>
<comment type="caution">
    <text evidence="3">The sequence shown here is derived from an EMBL/GenBank/DDBJ whole genome shotgun (WGS) entry which is preliminary data.</text>
</comment>
<dbReference type="RefSeq" id="WP_252464955.1">
    <property type="nucleotide sequence ID" value="NZ_JALBWM010000011.1"/>
</dbReference>
<keyword evidence="4" id="KW-1185">Reference proteome</keyword>
<protein>
    <recommendedName>
        <fullName evidence="2">DUF6868 domain-containing protein</fullName>
    </recommendedName>
</protein>
<dbReference type="AlphaFoldDB" id="A0A9X2EM13"/>
<evidence type="ECO:0000256" key="1">
    <source>
        <dbReference type="SAM" id="Phobius"/>
    </source>
</evidence>
<keyword evidence="1" id="KW-1133">Transmembrane helix</keyword>
<dbReference type="InterPro" id="IPR049220">
    <property type="entry name" value="DUF6868"/>
</dbReference>
<feature type="domain" description="DUF6868" evidence="2">
    <location>
        <begin position="1"/>
        <end position="79"/>
    </location>
</feature>
<dbReference type="Proteomes" id="UP001139028">
    <property type="component" value="Unassembled WGS sequence"/>
</dbReference>
<accession>A0A9X2EM13</accession>
<dbReference type="EMBL" id="JALBWM010000011">
    <property type="protein sequence ID" value="MCO1333560.1"/>
    <property type="molecule type" value="Genomic_DNA"/>
</dbReference>
<proteinExistence type="predicted"/>
<evidence type="ECO:0000313" key="3">
    <source>
        <dbReference type="EMBL" id="MCO1333560.1"/>
    </source>
</evidence>
<reference evidence="3" key="1">
    <citation type="journal article" date="2022" name="Arch. Microbiol.">
        <title>Microbulbifer okhotskensis sp. nov., isolated from a deep bottom sediment of the Okhotsk Sea.</title>
        <authorList>
            <person name="Romanenko L."/>
            <person name="Kurilenko V."/>
            <person name="Otstavnykh N."/>
            <person name="Velansky P."/>
            <person name="Isaeva M."/>
            <person name="Mikhailov V."/>
        </authorList>
    </citation>
    <scope>NUCLEOTIDE SEQUENCE</scope>
    <source>
        <strain evidence="3">OS29</strain>
    </source>
</reference>
<sequence>MTIENLTQFLGWTSIINAIILLLSTLGIVTRKEVITRVHARIFRLNEQDLGRAYFQYLAQYKIFIIGFNIVPYIALKIIS</sequence>
<name>A0A9X2EM13_9GAMM</name>
<evidence type="ECO:0000259" key="2">
    <source>
        <dbReference type="Pfam" id="PF21742"/>
    </source>
</evidence>
<keyword evidence="1" id="KW-0812">Transmembrane</keyword>
<organism evidence="3 4">
    <name type="scientific">Microbulbifer okhotskensis</name>
    <dbReference type="NCBI Taxonomy" id="2926617"/>
    <lineage>
        <taxon>Bacteria</taxon>
        <taxon>Pseudomonadati</taxon>
        <taxon>Pseudomonadota</taxon>
        <taxon>Gammaproteobacteria</taxon>
        <taxon>Cellvibrionales</taxon>
        <taxon>Microbulbiferaceae</taxon>
        <taxon>Microbulbifer</taxon>
    </lineage>
</organism>
<gene>
    <name evidence="3" type="ORF">MO867_04320</name>
</gene>
<feature type="transmembrane region" description="Helical" evidence="1">
    <location>
        <begin position="6"/>
        <end position="29"/>
    </location>
</feature>